<dbReference type="InterPro" id="IPR051621">
    <property type="entry name" value="T2SS_protein_J"/>
</dbReference>
<dbReference type="Proteomes" id="UP000033924">
    <property type="component" value="Unassembled WGS sequence"/>
</dbReference>
<dbReference type="Pfam" id="PF07963">
    <property type="entry name" value="N_methyl"/>
    <property type="match status" value="1"/>
</dbReference>
<evidence type="ECO:0000256" key="4">
    <source>
        <dbReference type="ARBA" id="ARBA00022989"/>
    </source>
</evidence>
<dbReference type="PANTHER" id="PTHR39583">
    <property type="entry name" value="TYPE II SECRETION SYSTEM PROTEIN J-RELATED"/>
    <property type="match status" value="1"/>
</dbReference>
<keyword evidence="3 6" id="KW-0812">Transmembrane</keyword>
<dbReference type="PROSITE" id="PS00409">
    <property type="entry name" value="PROKAR_NTER_METHYL"/>
    <property type="match status" value="1"/>
</dbReference>
<dbReference type="InterPro" id="IPR016419">
    <property type="entry name" value="Prepilin_Pept-dep_B_prd"/>
</dbReference>
<evidence type="ECO:0000256" key="3">
    <source>
        <dbReference type="ARBA" id="ARBA00022692"/>
    </source>
</evidence>
<gene>
    <name evidence="7" type="ORF">AV903_13115</name>
    <name evidence="8" type="ORF">SY86_08220</name>
</gene>
<evidence type="ECO:0000313" key="8">
    <source>
        <dbReference type="EMBL" id="KKF35410.1"/>
    </source>
</evidence>
<dbReference type="AlphaFoldDB" id="A0A0M2K7N6"/>
<dbReference type="STRING" id="65700.SY86_08220"/>
<proteinExistence type="predicted"/>
<dbReference type="PIRSF" id="PIRSF004525">
    <property type="entry name" value="Pilin_peptidase-dep_B_prd"/>
    <property type="match status" value="1"/>
</dbReference>
<name>A0A0M2K7N6_9GAMM</name>
<dbReference type="InterPro" id="IPR012902">
    <property type="entry name" value="N_methyl_site"/>
</dbReference>
<evidence type="ECO:0000313" key="10">
    <source>
        <dbReference type="Proteomes" id="UP000264980"/>
    </source>
</evidence>
<evidence type="ECO:0000256" key="6">
    <source>
        <dbReference type="SAM" id="Phobius"/>
    </source>
</evidence>
<protein>
    <submittedName>
        <fullName evidence="7">Prepilin-type cleavage/methylation domain-containing protein</fullName>
    </submittedName>
</protein>
<keyword evidence="2" id="KW-0488">Methylation</keyword>
<dbReference type="PANTHER" id="PTHR39583:SF3">
    <property type="entry name" value="PREPILIN PEPTIDASE-DEPENDENT PROTEIN B"/>
    <property type="match status" value="1"/>
</dbReference>
<dbReference type="NCBIfam" id="TIGR02532">
    <property type="entry name" value="IV_pilin_GFxxxE"/>
    <property type="match status" value="1"/>
</dbReference>
<evidence type="ECO:0000313" key="7">
    <source>
        <dbReference type="EMBL" id="AXF76768.1"/>
    </source>
</evidence>
<dbReference type="GO" id="GO:0015628">
    <property type="term" value="P:protein secretion by the type II secretion system"/>
    <property type="evidence" value="ECO:0007669"/>
    <property type="project" value="TreeGrafter"/>
</dbReference>
<dbReference type="Proteomes" id="UP000264980">
    <property type="component" value="Chromosome"/>
</dbReference>
<dbReference type="RefSeq" id="WP_040465320.1">
    <property type="nucleotide sequence ID" value="NZ_CP013970.1"/>
</dbReference>
<evidence type="ECO:0000256" key="5">
    <source>
        <dbReference type="ARBA" id="ARBA00023136"/>
    </source>
</evidence>
<evidence type="ECO:0000313" key="9">
    <source>
        <dbReference type="Proteomes" id="UP000033924"/>
    </source>
</evidence>
<dbReference type="GO" id="GO:0016020">
    <property type="term" value="C:membrane"/>
    <property type="evidence" value="ECO:0007669"/>
    <property type="project" value="UniProtKB-SubCell"/>
</dbReference>
<comment type="subcellular location">
    <subcellularLocation>
        <location evidence="1">Membrane</location>
        <topology evidence="1">Single-pass membrane protein</topology>
    </subcellularLocation>
</comment>
<reference evidence="7 10" key="2">
    <citation type="submission" date="2016-01" db="EMBL/GenBank/DDBJ databases">
        <authorList>
            <person name="Oliw E.H."/>
        </authorList>
    </citation>
    <scope>NUCLEOTIDE SEQUENCE [LARGE SCALE GENOMIC DNA]</scope>
    <source>
        <strain evidence="7 10">MDcuke</strain>
    </source>
</reference>
<dbReference type="NCBIfam" id="NF007848">
    <property type="entry name" value="PRK10557.1"/>
    <property type="match status" value="1"/>
</dbReference>
<dbReference type="PATRIC" id="fig|65700.7.peg.2075"/>
<dbReference type="EMBL" id="CP013970">
    <property type="protein sequence ID" value="AXF76768.1"/>
    <property type="molecule type" value="Genomic_DNA"/>
</dbReference>
<keyword evidence="4 6" id="KW-1133">Transmembrane helix</keyword>
<feature type="transmembrane region" description="Helical" evidence="6">
    <location>
        <begin position="13"/>
        <end position="31"/>
    </location>
</feature>
<sequence length="183" mass="20334">MPVKHSGFTLPEILIALAITSVLLLGAARFVPQLQIADLRMLMMLQLNEELRLIMGTLEKAVRRAGYCRGECGEGALSIVQQSGTCLLLRWDENSNGKWEDVENQNSDYYGYRLREGSLEAQRGVDSCTSSGWEKLNDPSAITITAFQVLRVNRQIRLKLSGTALAFPQSSVTLESWVTAENL</sequence>
<keyword evidence="5 6" id="KW-0472">Membrane</keyword>
<evidence type="ECO:0000256" key="1">
    <source>
        <dbReference type="ARBA" id="ARBA00004167"/>
    </source>
</evidence>
<reference evidence="8 9" key="1">
    <citation type="submission" date="2015-01" db="EMBL/GenBank/DDBJ databases">
        <title>Erwinia tracheiphila.</title>
        <authorList>
            <person name="Shapiro L.R."/>
        </authorList>
    </citation>
    <scope>NUCLEOTIDE SEQUENCE [LARGE SCALE GENOMIC DNA]</scope>
    <source>
        <strain evidence="8 9">BuffGH</strain>
    </source>
</reference>
<dbReference type="EMBL" id="JXNU01000003">
    <property type="protein sequence ID" value="KKF35410.1"/>
    <property type="molecule type" value="Genomic_DNA"/>
</dbReference>
<accession>A0A0M2K7N6</accession>
<keyword evidence="9" id="KW-1185">Reference proteome</keyword>
<organism evidence="8 9">
    <name type="scientific">Erwinia tracheiphila</name>
    <dbReference type="NCBI Taxonomy" id="65700"/>
    <lineage>
        <taxon>Bacteria</taxon>
        <taxon>Pseudomonadati</taxon>
        <taxon>Pseudomonadota</taxon>
        <taxon>Gammaproteobacteria</taxon>
        <taxon>Enterobacterales</taxon>
        <taxon>Erwiniaceae</taxon>
        <taxon>Erwinia</taxon>
    </lineage>
</organism>
<evidence type="ECO:0000256" key="2">
    <source>
        <dbReference type="ARBA" id="ARBA00022481"/>
    </source>
</evidence>